<dbReference type="Pfam" id="PF01277">
    <property type="entry name" value="Oleosin"/>
    <property type="match status" value="1"/>
</dbReference>
<evidence type="ECO:0000256" key="8">
    <source>
        <dbReference type="SAM" id="MobiDB-lite"/>
    </source>
</evidence>
<evidence type="ECO:0000313" key="10">
    <source>
        <dbReference type="EMBL" id="PTQ33173.1"/>
    </source>
</evidence>
<comment type="similarity">
    <text evidence="3">Belongs to the oleosin family.</text>
</comment>
<dbReference type="Proteomes" id="UP000244005">
    <property type="component" value="Unassembled WGS sequence"/>
</dbReference>
<evidence type="ECO:0000313" key="11">
    <source>
        <dbReference type="Proteomes" id="UP000244005"/>
    </source>
</evidence>
<keyword evidence="4" id="KW-0551">Lipid droplet</keyword>
<keyword evidence="7 9" id="KW-0472">Membrane</keyword>
<dbReference type="AlphaFoldDB" id="A0A2R6WH63"/>
<organism evidence="10 11">
    <name type="scientific">Marchantia polymorpha</name>
    <name type="common">Common liverwort</name>
    <name type="synonym">Marchantia aquatica</name>
    <dbReference type="NCBI Taxonomy" id="3197"/>
    <lineage>
        <taxon>Eukaryota</taxon>
        <taxon>Viridiplantae</taxon>
        <taxon>Streptophyta</taxon>
        <taxon>Embryophyta</taxon>
        <taxon>Marchantiophyta</taxon>
        <taxon>Marchantiopsida</taxon>
        <taxon>Marchantiidae</taxon>
        <taxon>Marchantiales</taxon>
        <taxon>Marchantiaceae</taxon>
        <taxon>Marchantia</taxon>
    </lineage>
</organism>
<evidence type="ECO:0000256" key="9">
    <source>
        <dbReference type="SAM" id="Phobius"/>
    </source>
</evidence>
<evidence type="ECO:0000256" key="1">
    <source>
        <dbReference type="ARBA" id="ARBA00004141"/>
    </source>
</evidence>
<dbReference type="GO" id="GO:0016020">
    <property type="term" value="C:membrane"/>
    <property type="evidence" value="ECO:0007669"/>
    <property type="project" value="UniProtKB-SubCell"/>
</dbReference>
<dbReference type="InterPro" id="IPR000136">
    <property type="entry name" value="Oleosin"/>
</dbReference>
<protein>
    <recommendedName>
        <fullName evidence="12">Oleosin</fullName>
    </recommendedName>
</protein>
<evidence type="ECO:0000256" key="3">
    <source>
        <dbReference type="ARBA" id="ARBA00010858"/>
    </source>
</evidence>
<feature type="region of interest" description="Disordered" evidence="8">
    <location>
        <begin position="1"/>
        <end position="63"/>
    </location>
</feature>
<name>A0A2R6WH63_MARPO</name>
<gene>
    <name evidence="10" type="ORF">MARPO_0091s0035</name>
</gene>
<feature type="compositionally biased region" description="Polar residues" evidence="8">
    <location>
        <begin position="26"/>
        <end position="35"/>
    </location>
</feature>
<evidence type="ECO:0008006" key="12">
    <source>
        <dbReference type="Google" id="ProtNLM"/>
    </source>
</evidence>
<proteinExistence type="inferred from homology"/>
<sequence>MMATMEQNSEKEPVEAEEKTPETEAQETLQEPSESSMEDSETEPLEAKDETQDTEAEDNPLDSSMRASGELLRWLPWVILNLVVVGSSIAVGSVVFIGTAVTLAIFSPILIPAGILLCLTVGGGLATVAVALAVFAVCRRLYMRLKASHESENSLTSESEKPDTHIVQRDDYRRAVLAAPGA</sequence>
<dbReference type="OrthoDB" id="10495572at2759"/>
<evidence type="ECO:0000256" key="4">
    <source>
        <dbReference type="ARBA" id="ARBA00022677"/>
    </source>
</evidence>
<accession>A0A2R6WH63</accession>
<feature type="compositionally biased region" description="Basic and acidic residues" evidence="8">
    <location>
        <begin position="8"/>
        <end position="22"/>
    </location>
</feature>
<keyword evidence="11" id="KW-1185">Reference proteome</keyword>
<dbReference type="EMBL" id="KZ772763">
    <property type="protein sequence ID" value="PTQ33173.1"/>
    <property type="molecule type" value="Genomic_DNA"/>
</dbReference>
<evidence type="ECO:0000256" key="2">
    <source>
        <dbReference type="ARBA" id="ARBA00004502"/>
    </source>
</evidence>
<evidence type="ECO:0000256" key="6">
    <source>
        <dbReference type="ARBA" id="ARBA00022989"/>
    </source>
</evidence>
<comment type="subcellular location">
    <subcellularLocation>
        <location evidence="2">Lipid droplet</location>
    </subcellularLocation>
    <subcellularLocation>
        <location evidence="1">Membrane</location>
        <topology evidence="1">Multi-pass membrane protein</topology>
    </subcellularLocation>
</comment>
<dbReference type="Gramene" id="Mp6g21200.1">
    <property type="protein sequence ID" value="Mp6g21200.1.cds1"/>
    <property type="gene ID" value="Mp6g21200"/>
</dbReference>
<evidence type="ECO:0000256" key="7">
    <source>
        <dbReference type="ARBA" id="ARBA00023136"/>
    </source>
</evidence>
<feature type="transmembrane region" description="Helical" evidence="9">
    <location>
        <begin position="109"/>
        <end position="138"/>
    </location>
</feature>
<feature type="transmembrane region" description="Helical" evidence="9">
    <location>
        <begin position="74"/>
        <end position="97"/>
    </location>
</feature>
<dbReference type="GO" id="GO:0012511">
    <property type="term" value="C:monolayer-surrounded lipid storage body"/>
    <property type="evidence" value="ECO:0007669"/>
    <property type="project" value="InterPro"/>
</dbReference>
<keyword evidence="5 9" id="KW-0812">Transmembrane</keyword>
<keyword evidence="6 9" id="KW-1133">Transmembrane helix</keyword>
<reference evidence="11" key="1">
    <citation type="journal article" date="2017" name="Cell">
        <title>Insights into land plant evolution garnered from the Marchantia polymorpha genome.</title>
        <authorList>
            <person name="Bowman J.L."/>
            <person name="Kohchi T."/>
            <person name="Yamato K.T."/>
            <person name="Jenkins J."/>
            <person name="Shu S."/>
            <person name="Ishizaki K."/>
            <person name="Yamaoka S."/>
            <person name="Nishihama R."/>
            <person name="Nakamura Y."/>
            <person name="Berger F."/>
            <person name="Adam C."/>
            <person name="Aki S.S."/>
            <person name="Althoff F."/>
            <person name="Araki T."/>
            <person name="Arteaga-Vazquez M.A."/>
            <person name="Balasubrmanian S."/>
            <person name="Barry K."/>
            <person name="Bauer D."/>
            <person name="Boehm C.R."/>
            <person name="Briginshaw L."/>
            <person name="Caballero-Perez J."/>
            <person name="Catarino B."/>
            <person name="Chen F."/>
            <person name="Chiyoda S."/>
            <person name="Chovatia M."/>
            <person name="Davies K.M."/>
            <person name="Delmans M."/>
            <person name="Demura T."/>
            <person name="Dierschke T."/>
            <person name="Dolan L."/>
            <person name="Dorantes-Acosta A.E."/>
            <person name="Eklund D.M."/>
            <person name="Florent S.N."/>
            <person name="Flores-Sandoval E."/>
            <person name="Fujiyama A."/>
            <person name="Fukuzawa H."/>
            <person name="Galik B."/>
            <person name="Grimanelli D."/>
            <person name="Grimwood J."/>
            <person name="Grossniklaus U."/>
            <person name="Hamada T."/>
            <person name="Haseloff J."/>
            <person name="Hetherington A.J."/>
            <person name="Higo A."/>
            <person name="Hirakawa Y."/>
            <person name="Hundley H.N."/>
            <person name="Ikeda Y."/>
            <person name="Inoue K."/>
            <person name="Inoue S.I."/>
            <person name="Ishida S."/>
            <person name="Jia Q."/>
            <person name="Kakita M."/>
            <person name="Kanazawa T."/>
            <person name="Kawai Y."/>
            <person name="Kawashima T."/>
            <person name="Kennedy M."/>
            <person name="Kinose K."/>
            <person name="Kinoshita T."/>
            <person name="Kohara Y."/>
            <person name="Koide E."/>
            <person name="Komatsu K."/>
            <person name="Kopischke S."/>
            <person name="Kubo M."/>
            <person name="Kyozuka J."/>
            <person name="Lagercrantz U."/>
            <person name="Lin S.S."/>
            <person name="Lindquist E."/>
            <person name="Lipzen A.M."/>
            <person name="Lu C.W."/>
            <person name="De Luna E."/>
            <person name="Martienssen R.A."/>
            <person name="Minamino N."/>
            <person name="Mizutani M."/>
            <person name="Mizutani M."/>
            <person name="Mochizuki N."/>
            <person name="Monte I."/>
            <person name="Mosher R."/>
            <person name="Nagasaki H."/>
            <person name="Nakagami H."/>
            <person name="Naramoto S."/>
            <person name="Nishitani K."/>
            <person name="Ohtani M."/>
            <person name="Okamoto T."/>
            <person name="Okumura M."/>
            <person name="Phillips J."/>
            <person name="Pollak B."/>
            <person name="Reinders A."/>
            <person name="Rovekamp M."/>
            <person name="Sano R."/>
            <person name="Sawa S."/>
            <person name="Schmid M.W."/>
            <person name="Shirakawa M."/>
            <person name="Solano R."/>
            <person name="Spunde A."/>
            <person name="Suetsugu N."/>
            <person name="Sugano S."/>
            <person name="Sugiyama A."/>
            <person name="Sun R."/>
            <person name="Suzuki Y."/>
            <person name="Takenaka M."/>
            <person name="Takezawa D."/>
            <person name="Tomogane H."/>
            <person name="Tsuzuki M."/>
            <person name="Ueda T."/>
            <person name="Umeda M."/>
            <person name="Ward J.M."/>
            <person name="Watanabe Y."/>
            <person name="Yazaki K."/>
            <person name="Yokoyama R."/>
            <person name="Yoshitake Y."/>
            <person name="Yotsui I."/>
            <person name="Zachgo S."/>
            <person name="Schmutz J."/>
        </authorList>
    </citation>
    <scope>NUCLEOTIDE SEQUENCE [LARGE SCALE GENOMIC DNA]</scope>
    <source>
        <strain evidence="11">Tak-1</strain>
    </source>
</reference>
<evidence type="ECO:0000256" key="5">
    <source>
        <dbReference type="ARBA" id="ARBA00022692"/>
    </source>
</evidence>